<evidence type="ECO:0000313" key="10">
    <source>
        <dbReference type="EMBL" id="KAF7504686.1"/>
    </source>
</evidence>
<feature type="domain" description="CCHC-type" evidence="9">
    <location>
        <begin position="379"/>
        <end position="394"/>
    </location>
</feature>
<keyword evidence="4 7" id="KW-0863">Zinc-finger</keyword>
<gene>
    <name evidence="10" type="ORF">GJ744_001967</name>
</gene>
<feature type="domain" description="CCHC-type" evidence="9">
    <location>
        <begin position="400"/>
        <end position="415"/>
    </location>
</feature>
<evidence type="ECO:0000256" key="8">
    <source>
        <dbReference type="SAM" id="MobiDB-lite"/>
    </source>
</evidence>
<dbReference type="InterPro" id="IPR036875">
    <property type="entry name" value="Znf_CCHC_sf"/>
</dbReference>
<dbReference type="GO" id="GO:0071031">
    <property type="term" value="P:nuclear mRNA surveillance of mRNA 3'-end processing"/>
    <property type="evidence" value="ECO:0007669"/>
    <property type="project" value="TreeGrafter"/>
</dbReference>
<reference evidence="10" key="1">
    <citation type="submission" date="2020-02" db="EMBL/GenBank/DDBJ databases">
        <authorList>
            <person name="Palmer J.M."/>
        </authorList>
    </citation>
    <scope>NUCLEOTIDE SEQUENCE</scope>
    <source>
        <strain evidence="10">EPUS1.4</strain>
        <tissue evidence="10">Thallus</tissue>
    </source>
</reference>
<comment type="caution">
    <text evidence="10">The sequence shown here is derived from an EMBL/GenBank/DDBJ whole genome shotgun (WGS) entry which is preliminary data.</text>
</comment>
<evidence type="ECO:0000256" key="4">
    <source>
        <dbReference type="ARBA" id="ARBA00022771"/>
    </source>
</evidence>
<keyword evidence="3" id="KW-0677">Repeat</keyword>
<dbReference type="EMBL" id="JAACFV010000130">
    <property type="protein sequence ID" value="KAF7504686.1"/>
    <property type="molecule type" value="Genomic_DNA"/>
</dbReference>
<dbReference type="SMART" id="SM00343">
    <property type="entry name" value="ZnF_C2HC"/>
    <property type="match status" value="6"/>
</dbReference>
<protein>
    <recommendedName>
        <fullName evidence="9">CCHC-type domain-containing protein</fullName>
    </recommendedName>
</protein>
<comment type="subcellular location">
    <subcellularLocation>
        <location evidence="1">Nucleus</location>
    </subcellularLocation>
</comment>
<keyword evidence="5" id="KW-0862">Zinc</keyword>
<evidence type="ECO:0000256" key="6">
    <source>
        <dbReference type="ARBA" id="ARBA00023242"/>
    </source>
</evidence>
<evidence type="ECO:0000256" key="5">
    <source>
        <dbReference type="ARBA" id="ARBA00022833"/>
    </source>
</evidence>
<dbReference type="Pfam" id="PF00098">
    <property type="entry name" value="zf-CCHC"/>
    <property type="match status" value="6"/>
</dbReference>
<feature type="domain" description="CCHC-type" evidence="9">
    <location>
        <begin position="481"/>
        <end position="495"/>
    </location>
</feature>
<dbReference type="GO" id="GO:0003723">
    <property type="term" value="F:RNA binding"/>
    <property type="evidence" value="ECO:0007669"/>
    <property type="project" value="TreeGrafter"/>
</dbReference>
<dbReference type="GO" id="GO:0071036">
    <property type="term" value="P:nuclear polyadenylation-dependent snoRNA catabolic process"/>
    <property type="evidence" value="ECO:0007669"/>
    <property type="project" value="TreeGrafter"/>
</dbReference>
<feature type="region of interest" description="Disordered" evidence="8">
    <location>
        <begin position="341"/>
        <end position="369"/>
    </location>
</feature>
<evidence type="ECO:0000256" key="2">
    <source>
        <dbReference type="ARBA" id="ARBA00022723"/>
    </source>
</evidence>
<feature type="compositionally biased region" description="Basic residues" evidence="8">
    <location>
        <begin position="634"/>
        <end position="644"/>
    </location>
</feature>
<dbReference type="InterPro" id="IPR001878">
    <property type="entry name" value="Znf_CCHC"/>
</dbReference>
<evidence type="ECO:0000256" key="7">
    <source>
        <dbReference type="PROSITE-ProRule" id="PRU00047"/>
    </source>
</evidence>
<dbReference type="Gene3D" id="4.10.60.10">
    <property type="entry name" value="Zinc finger, CCHC-type"/>
    <property type="match status" value="4"/>
</dbReference>
<keyword evidence="11" id="KW-1185">Reference proteome</keyword>
<keyword evidence="6" id="KW-0539">Nucleus</keyword>
<feature type="region of interest" description="Disordered" evidence="8">
    <location>
        <begin position="608"/>
        <end position="696"/>
    </location>
</feature>
<keyword evidence="2" id="KW-0479">Metal-binding</keyword>
<proteinExistence type="predicted"/>
<evidence type="ECO:0000259" key="9">
    <source>
        <dbReference type="PROSITE" id="PS50158"/>
    </source>
</evidence>
<dbReference type="SUPFAM" id="SSF57756">
    <property type="entry name" value="Retrovirus zinc finger-like domains"/>
    <property type="match status" value="3"/>
</dbReference>
<dbReference type="GO" id="GO:0071035">
    <property type="term" value="P:nuclear polyadenylation-dependent rRNA catabolic process"/>
    <property type="evidence" value="ECO:0007669"/>
    <property type="project" value="TreeGrafter"/>
</dbReference>
<feature type="domain" description="CCHC-type" evidence="9">
    <location>
        <begin position="511"/>
        <end position="526"/>
    </location>
</feature>
<dbReference type="GO" id="GO:0008270">
    <property type="term" value="F:zinc ion binding"/>
    <property type="evidence" value="ECO:0007669"/>
    <property type="project" value="UniProtKB-KW"/>
</dbReference>
<evidence type="ECO:0000256" key="1">
    <source>
        <dbReference type="ARBA" id="ARBA00004123"/>
    </source>
</evidence>
<dbReference type="InterPro" id="IPR051644">
    <property type="entry name" value="TRAMP_AT-DNA-binding"/>
</dbReference>
<dbReference type="AlphaFoldDB" id="A0A8H7E308"/>
<evidence type="ECO:0000256" key="3">
    <source>
        <dbReference type="ARBA" id="ARBA00022737"/>
    </source>
</evidence>
<name>A0A8H7E308_9EURO</name>
<evidence type="ECO:0000313" key="11">
    <source>
        <dbReference type="Proteomes" id="UP000606974"/>
    </source>
</evidence>
<feature type="compositionally biased region" description="Low complexity" evidence="8">
    <location>
        <begin position="656"/>
        <end position="676"/>
    </location>
</feature>
<organism evidence="10 11">
    <name type="scientific">Endocarpon pusillum</name>
    <dbReference type="NCBI Taxonomy" id="364733"/>
    <lineage>
        <taxon>Eukaryota</taxon>
        <taxon>Fungi</taxon>
        <taxon>Dikarya</taxon>
        <taxon>Ascomycota</taxon>
        <taxon>Pezizomycotina</taxon>
        <taxon>Eurotiomycetes</taxon>
        <taxon>Chaetothyriomycetidae</taxon>
        <taxon>Verrucariales</taxon>
        <taxon>Verrucariaceae</taxon>
        <taxon>Endocarpon</taxon>
    </lineage>
</organism>
<dbReference type="GO" id="GO:0071037">
    <property type="term" value="P:nuclear polyadenylation-dependent snRNA catabolic process"/>
    <property type="evidence" value="ECO:0007669"/>
    <property type="project" value="TreeGrafter"/>
</dbReference>
<dbReference type="Proteomes" id="UP000606974">
    <property type="component" value="Unassembled WGS sequence"/>
</dbReference>
<dbReference type="GO" id="GO:0071039">
    <property type="term" value="P:nuclear polyadenylation-dependent CUT catabolic process"/>
    <property type="evidence" value="ECO:0007669"/>
    <property type="project" value="TreeGrafter"/>
</dbReference>
<dbReference type="OrthoDB" id="8026949at2759"/>
<dbReference type="PROSITE" id="PS50158">
    <property type="entry name" value="ZF_CCHC"/>
    <property type="match status" value="6"/>
</dbReference>
<feature type="domain" description="CCHC-type" evidence="9">
    <location>
        <begin position="426"/>
        <end position="440"/>
    </location>
</feature>
<feature type="domain" description="CCHC-type" evidence="9">
    <location>
        <begin position="451"/>
        <end position="466"/>
    </location>
</feature>
<accession>A0A8H7E308</accession>
<dbReference type="PANTHER" id="PTHR46543:SF1">
    <property type="entry name" value="ZINC FINGER CCHC DOMAIN-CONTAINING PROTEIN 7"/>
    <property type="match status" value="1"/>
</dbReference>
<dbReference type="PANTHER" id="PTHR46543">
    <property type="entry name" value="ZINC FINGER CCHC DOMAIN-CONTAINING PROTEIN 7"/>
    <property type="match status" value="1"/>
</dbReference>
<dbReference type="GO" id="GO:0031499">
    <property type="term" value="C:TRAMP complex"/>
    <property type="evidence" value="ECO:0007669"/>
    <property type="project" value="TreeGrafter"/>
</dbReference>
<sequence>MAVSADGNVGTTKMKGLPDAPHVRVYLASKPSFDDRRVLVDSAVPLEALTQYSSYFRDAFQVVTEASQESLIPNIGPDQHNRETSFAPAQVANAHVPGGPISITIMGGDALADKAFNTVLRWILDTYKSGETAEISDKLSFTDLIHCMGVAELLAVPVALKDQLYQLLAKIADDQVPLDDVKAMYAHATIDHPARSMVVESVGNAYLEKRLKNWNAYYECSDENEEFKKDLQQYMAEKNTSFNVSGTEPHTITITNEAKGRDETQGAEANSMDWGPATTTAPTFASSCGNQALRPSERSYFPAPIVSFDGPADEWSVVGGAAGDQWTTCAPGWQDTSAPAGGFGEDSWATTGGESTNNNGWGDDTGGGGYAAAEDDNTCRRCKQSGHFARDCPEPRNDNCFNCGQPGHISRDCTEPKKPRGDDRTCRKCNEVGHIARDCPTGGAGGGGRACHKCGEVGHFSRECTSSAFGAAAGGAGGGMKCYNCQQYGHKSSECINEPVKREYGSDPRTCNKCGQQGHISHDCREDGGDSYSMQHAGGGYGEEYNTGHGGGYDGQAGLYDPGAGAEAYVEPPREEVVIVKFPGNRVRKGKKGRPGYVDVTPALYDPRAYEGPEPTSFYGGGSERRGGGGRGGRGGRGRGRGGRRNVGDDGGHGGDFANENATPPAAEEIATVAVEGDWADAGDAGVPSAPAASGW</sequence>
<dbReference type="GO" id="GO:0071038">
    <property type="term" value="P:TRAMP-dependent tRNA surveillance pathway"/>
    <property type="evidence" value="ECO:0007669"/>
    <property type="project" value="TreeGrafter"/>
</dbReference>